<keyword evidence="3" id="KW-0053">Apoptosis</keyword>
<dbReference type="InterPro" id="IPR015917">
    <property type="entry name" value="Pept_C14A"/>
</dbReference>
<accession>R7UB90</accession>
<dbReference type="Gene3D" id="3.40.50.1460">
    <property type="match status" value="1"/>
</dbReference>
<dbReference type="Pfam" id="PF00656">
    <property type="entry name" value="Peptidase_C14"/>
    <property type="match status" value="1"/>
</dbReference>
<sequence>MQECYTVTRKLRGLAVIINNMKFDNEESTPARKGSEYDVINMKNLFDGLHFEVREHHNKNAQEILECLKEDKRTLPDSDIFVAVIMSDGSKNCVYGTDGKRVQIEDITTIFNEKNCPKLRETPKIFFIQACQDGNLSHGNQ</sequence>
<dbReference type="InterPro" id="IPR001309">
    <property type="entry name" value="Pept_C14_p20"/>
</dbReference>
<reference evidence="8" key="1">
    <citation type="submission" date="2012-12" db="EMBL/GenBank/DDBJ databases">
        <authorList>
            <person name="Hellsten U."/>
            <person name="Grimwood J."/>
            <person name="Chapman J.A."/>
            <person name="Shapiro H."/>
            <person name="Aerts A."/>
            <person name="Otillar R.P."/>
            <person name="Terry A.Y."/>
            <person name="Boore J.L."/>
            <person name="Simakov O."/>
            <person name="Marletaz F."/>
            <person name="Cho S.-J."/>
            <person name="Edsinger-Gonzales E."/>
            <person name="Havlak P."/>
            <person name="Kuo D.-H."/>
            <person name="Larsson T."/>
            <person name="Lv J."/>
            <person name="Arendt D."/>
            <person name="Savage R."/>
            <person name="Osoegawa K."/>
            <person name="de Jong P."/>
            <person name="Lindberg D.R."/>
            <person name="Seaver E.C."/>
            <person name="Weisblat D.A."/>
            <person name="Putnam N.H."/>
            <person name="Grigoriev I.V."/>
            <person name="Rokhsar D.S."/>
        </authorList>
    </citation>
    <scope>NUCLEOTIDE SEQUENCE</scope>
    <source>
        <strain evidence="8">I ESC-2004</strain>
    </source>
</reference>
<keyword evidence="8" id="KW-1185">Reference proteome</keyword>
<name>R7UB90_CAPTE</name>
<dbReference type="InterPro" id="IPR029030">
    <property type="entry name" value="Caspase-like_dom_sf"/>
</dbReference>
<dbReference type="EMBL" id="KB305379">
    <property type="protein sequence ID" value="ELU01063.1"/>
    <property type="molecule type" value="Genomic_DNA"/>
</dbReference>
<dbReference type="OMA" id="KPRIFFI"/>
<evidence type="ECO:0000256" key="4">
    <source>
        <dbReference type="ARBA" id="ARBA00022801"/>
    </source>
</evidence>
<evidence type="ECO:0000256" key="2">
    <source>
        <dbReference type="ARBA" id="ARBA00022670"/>
    </source>
</evidence>
<keyword evidence="4" id="KW-0378">Hydrolase</keyword>
<dbReference type="PANTHER" id="PTHR47901:SF8">
    <property type="entry name" value="CASPASE-3"/>
    <property type="match status" value="1"/>
</dbReference>
<evidence type="ECO:0000313" key="7">
    <source>
        <dbReference type="EnsemblMetazoa" id="CapteP118277"/>
    </source>
</evidence>
<dbReference type="SMART" id="SM00115">
    <property type="entry name" value="CASc"/>
    <property type="match status" value="1"/>
</dbReference>
<dbReference type="PRINTS" id="PR00376">
    <property type="entry name" value="IL1BCENZYME"/>
</dbReference>
<dbReference type="OrthoDB" id="6114029at2759"/>
<dbReference type="GO" id="GO:0006508">
    <property type="term" value="P:proteolysis"/>
    <property type="evidence" value="ECO:0007669"/>
    <property type="project" value="UniProtKB-KW"/>
</dbReference>
<dbReference type="HOGENOM" id="CLU_036904_3_3_1"/>
<evidence type="ECO:0000313" key="8">
    <source>
        <dbReference type="Proteomes" id="UP000014760"/>
    </source>
</evidence>
<keyword evidence="2" id="KW-0645">Protease</keyword>
<protein>
    <recommendedName>
        <fullName evidence="5">Caspase family p20 domain-containing protein</fullName>
    </recommendedName>
</protein>
<proteinExistence type="inferred from homology"/>
<dbReference type="AlphaFoldDB" id="R7UB90"/>
<organism evidence="6">
    <name type="scientific">Capitella teleta</name>
    <name type="common">Polychaete worm</name>
    <dbReference type="NCBI Taxonomy" id="283909"/>
    <lineage>
        <taxon>Eukaryota</taxon>
        <taxon>Metazoa</taxon>
        <taxon>Spiralia</taxon>
        <taxon>Lophotrochozoa</taxon>
        <taxon>Annelida</taxon>
        <taxon>Polychaeta</taxon>
        <taxon>Sedentaria</taxon>
        <taxon>Scolecida</taxon>
        <taxon>Capitellidae</taxon>
        <taxon>Capitella</taxon>
    </lineage>
</organism>
<dbReference type="Proteomes" id="UP000014760">
    <property type="component" value="Unassembled WGS sequence"/>
</dbReference>
<dbReference type="PANTHER" id="PTHR47901">
    <property type="entry name" value="CASPASE RECRUITMENT DOMAIN-CONTAINING PROTEIN 18"/>
    <property type="match status" value="1"/>
</dbReference>
<dbReference type="InterPro" id="IPR002398">
    <property type="entry name" value="Pept_C14"/>
</dbReference>
<reference evidence="7" key="3">
    <citation type="submission" date="2015-06" db="UniProtKB">
        <authorList>
            <consortium name="EnsemblMetazoa"/>
        </authorList>
    </citation>
    <scope>IDENTIFICATION</scope>
</reference>
<evidence type="ECO:0000259" key="5">
    <source>
        <dbReference type="PROSITE" id="PS50208"/>
    </source>
</evidence>
<evidence type="ECO:0000313" key="6">
    <source>
        <dbReference type="EMBL" id="ELU01063.1"/>
    </source>
</evidence>
<dbReference type="GO" id="GO:0004197">
    <property type="term" value="F:cysteine-type endopeptidase activity"/>
    <property type="evidence" value="ECO:0007669"/>
    <property type="project" value="InterPro"/>
</dbReference>
<dbReference type="EnsemblMetazoa" id="CapteT118277">
    <property type="protein sequence ID" value="CapteP118277"/>
    <property type="gene ID" value="CapteG118277"/>
</dbReference>
<reference evidence="6 8" key="2">
    <citation type="journal article" date="2013" name="Nature">
        <title>Insights into bilaterian evolution from three spiralian genomes.</title>
        <authorList>
            <person name="Simakov O."/>
            <person name="Marletaz F."/>
            <person name="Cho S.J."/>
            <person name="Edsinger-Gonzales E."/>
            <person name="Havlak P."/>
            <person name="Hellsten U."/>
            <person name="Kuo D.H."/>
            <person name="Larsson T."/>
            <person name="Lv J."/>
            <person name="Arendt D."/>
            <person name="Savage R."/>
            <person name="Osoegawa K."/>
            <person name="de Jong P."/>
            <person name="Grimwood J."/>
            <person name="Chapman J.A."/>
            <person name="Shapiro H."/>
            <person name="Aerts A."/>
            <person name="Otillar R.P."/>
            <person name="Terry A.Y."/>
            <person name="Boore J.L."/>
            <person name="Grigoriev I.V."/>
            <person name="Lindberg D.R."/>
            <person name="Seaver E.C."/>
            <person name="Weisblat D.A."/>
            <person name="Putnam N.H."/>
            <person name="Rokhsar D.S."/>
        </authorList>
    </citation>
    <scope>NUCLEOTIDE SEQUENCE</scope>
    <source>
        <strain evidence="6 8">I ESC-2004</strain>
    </source>
</reference>
<dbReference type="EMBL" id="AMQN01009420">
    <property type="status" value="NOT_ANNOTATED_CDS"/>
    <property type="molecule type" value="Genomic_DNA"/>
</dbReference>
<evidence type="ECO:0000256" key="3">
    <source>
        <dbReference type="ARBA" id="ARBA00022703"/>
    </source>
</evidence>
<feature type="domain" description="Caspase family p20" evidence="5">
    <location>
        <begin position="11"/>
        <end position="135"/>
    </location>
</feature>
<dbReference type="InterPro" id="IPR011600">
    <property type="entry name" value="Pept_C14_caspase"/>
</dbReference>
<dbReference type="GO" id="GO:0006915">
    <property type="term" value="P:apoptotic process"/>
    <property type="evidence" value="ECO:0007669"/>
    <property type="project" value="UniProtKB-KW"/>
</dbReference>
<evidence type="ECO:0000256" key="1">
    <source>
        <dbReference type="ARBA" id="ARBA00010134"/>
    </source>
</evidence>
<dbReference type="SUPFAM" id="SSF52129">
    <property type="entry name" value="Caspase-like"/>
    <property type="match status" value="1"/>
</dbReference>
<dbReference type="PROSITE" id="PS50208">
    <property type="entry name" value="CASPASE_P20"/>
    <property type="match status" value="1"/>
</dbReference>
<comment type="similarity">
    <text evidence="1">Belongs to the peptidase C14A family.</text>
</comment>
<dbReference type="STRING" id="283909.R7UB90"/>
<gene>
    <name evidence="6" type="ORF">CAPTEDRAFT_118277</name>
</gene>